<name>A0A699KCE5_TANCI</name>
<keyword evidence="1" id="KW-0808">Transferase</keyword>
<dbReference type="EMBL" id="BKCJ010503199">
    <property type="protein sequence ID" value="GFA86554.1"/>
    <property type="molecule type" value="Genomic_DNA"/>
</dbReference>
<gene>
    <name evidence="1" type="ORF">Tci_658526</name>
</gene>
<sequence length="149" mass="17223">MAYRNKLFNLAIFESASHGNTTLDLLLSTPCPYHPANKRRSQLAIRSIFVDGVWSTDPNLIKNAFFNHFATRFQEPPNFIFKINFVFPNKLHHNQTEDLERHVSHDEIKRAVWDCGDNKSPGPDGFTFEFFKTYWDLVGQDFCAAVQLA</sequence>
<reference evidence="1" key="1">
    <citation type="journal article" date="2019" name="Sci. Rep.">
        <title>Draft genome of Tanacetum cinerariifolium, the natural source of mosquito coil.</title>
        <authorList>
            <person name="Yamashiro T."/>
            <person name="Shiraishi A."/>
            <person name="Satake H."/>
            <person name="Nakayama K."/>
        </authorList>
    </citation>
    <scope>NUCLEOTIDE SEQUENCE</scope>
</reference>
<keyword evidence="1" id="KW-0695">RNA-directed DNA polymerase</keyword>
<proteinExistence type="predicted"/>
<protein>
    <submittedName>
        <fullName evidence="1">RNA-directed DNA polymerase, eukaryota</fullName>
    </submittedName>
</protein>
<dbReference type="AlphaFoldDB" id="A0A699KCE5"/>
<evidence type="ECO:0000313" key="1">
    <source>
        <dbReference type="EMBL" id="GFA86554.1"/>
    </source>
</evidence>
<accession>A0A699KCE5</accession>
<comment type="caution">
    <text evidence="1">The sequence shown here is derived from an EMBL/GenBank/DDBJ whole genome shotgun (WGS) entry which is preliminary data.</text>
</comment>
<keyword evidence="1" id="KW-0548">Nucleotidyltransferase</keyword>
<organism evidence="1">
    <name type="scientific">Tanacetum cinerariifolium</name>
    <name type="common">Dalmatian daisy</name>
    <name type="synonym">Chrysanthemum cinerariifolium</name>
    <dbReference type="NCBI Taxonomy" id="118510"/>
    <lineage>
        <taxon>Eukaryota</taxon>
        <taxon>Viridiplantae</taxon>
        <taxon>Streptophyta</taxon>
        <taxon>Embryophyta</taxon>
        <taxon>Tracheophyta</taxon>
        <taxon>Spermatophyta</taxon>
        <taxon>Magnoliopsida</taxon>
        <taxon>eudicotyledons</taxon>
        <taxon>Gunneridae</taxon>
        <taxon>Pentapetalae</taxon>
        <taxon>asterids</taxon>
        <taxon>campanulids</taxon>
        <taxon>Asterales</taxon>
        <taxon>Asteraceae</taxon>
        <taxon>Asteroideae</taxon>
        <taxon>Anthemideae</taxon>
        <taxon>Anthemidinae</taxon>
        <taxon>Tanacetum</taxon>
    </lineage>
</organism>
<dbReference type="GO" id="GO:0003964">
    <property type="term" value="F:RNA-directed DNA polymerase activity"/>
    <property type="evidence" value="ECO:0007669"/>
    <property type="project" value="UniProtKB-KW"/>
</dbReference>